<comment type="caution">
    <text evidence="2">The sequence shown here is derived from an EMBL/GenBank/DDBJ whole genome shotgun (WGS) entry which is preliminary data.</text>
</comment>
<accession>A0AA36GAP7</accession>
<gene>
    <name evidence="2" type="ORF">MSPICULIGERA_LOCUS16932</name>
</gene>
<evidence type="ECO:0000313" key="3">
    <source>
        <dbReference type="Proteomes" id="UP001177023"/>
    </source>
</evidence>
<protein>
    <submittedName>
        <fullName evidence="2">Uncharacterized protein</fullName>
    </submittedName>
</protein>
<organism evidence="2 3">
    <name type="scientific">Mesorhabditis spiculigera</name>
    <dbReference type="NCBI Taxonomy" id="96644"/>
    <lineage>
        <taxon>Eukaryota</taxon>
        <taxon>Metazoa</taxon>
        <taxon>Ecdysozoa</taxon>
        <taxon>Nematoda</taxon>
        <taxon>Chromadorea</taxon>
        <taxon>Rhabditida</taxon>
        <taxon>Rhabditina</taxon>
        <taxon>Rhabditomorpha</taxon>
        <taxon>Rhabditoidea</taxon>
        <taxon>Rhabditidae</taxon>
        <taxon>Mesorhabditinae</taxon>
        <taxon>Mesorhabditis</taxon>
    </lineage>
</organism>
<reference evidence="2" key="1">
    <citation type="submission" date="2023-06" db="EMBL/GenBank/DDBJ databases">
        <authorList>
            <person name="Delattre M."/>
        </authorList>
    </citation>
    <scope>NUCLEOTIDE SEQUENCE</scope>
    <source>
        <strain evidence="2">AF72</strain>
    </source>
</reference>
<sequence length="104" mass="12385">MLSALLPSFIVNKLRTNRNQNTVAPAPPPRIPETPEERAARLERERIWIQEMTERSKVLIERVMKDAPFISRHHSRIEYINEIVRLMQRYDAEDARLPRPEWKA</sequence>
<evidence type="ECO:0000256" key="1">
    <source>
        <dbReference type="SAM" id="MobiDB-lite"/>
    </source>
</evidence>
<dbReference type="AlphaFoldDB" id="A0AA36GAP7"/>
<keyword evidence="3" id="KW-1185">Reference proteome</keyword>
<evidence type="ECO:0000313" key="2">
    <source>
        <dbReference type="EMBL" id="CAJ0578690.1"/>
    </source>
</evidence>
<proteinExistence type="predicted"/>
<feature type="non-terminal residue" evidence="2">
    <location>
        <position position="104"/>
    </location>
</feature>
<feature type="region of interest" description="Disordered" evidence="1">
    <location>
        <begin position="17"/>
        <end position="37"/>
    </location>
</feature>
<dbReference type="EMBL" id="CATQJA010002654">
    <property type="protein sequence ID" value="CAJ0578690.1"/>
    <property type="molecule type" value="Genomic_DNA"/>
</dbReference>
<dbReference type="Proteomes" id="UP001177023">
    <property type="component" value="Unassembled WGS sequence"/>
</dbReference>
<name>A0AA36GAP7_9BILA</name>